<dbReference type="SUPFAM" id="SSF54427">
    <property type="entry name" value="NTF2-like"/>
    <property type="match status" value="1"/>
</dbReference>
<reference evidence="1 2" key="1">
    <citation type="journal article" date="2015" name="Int. J. Syst. Evol. Microbiol.">
        <title>Sporolactobacillus shoreae sp. nov. and Sporolactobacillus spathodeae sp. nov., two spore-forming lactic acid bacteria isolated from tree barks in Thailand.</title>
        <authorList>
            <person name="Thamacharoensuk T."/>
            <person name="Kitahara M."/>
            <person name="Ohkuma M."/>
            <person name="Thongchul N."/>
            <person name="Tanasupawat S."/>
        </authorList>
    </citation>
    <scope>NUCLEOTIDE SEQUENCE [LARGE SCALE GENOMIC DNA]</scope>
    <source>
        <strain evidence="1 2">BK92</strain>
    </source>
</reference>
<dbReference type="Gene3D" id="3.10.450.50">
    <property type="match status" value="1"/>
</dbReference>
<evidence type="ECO:0008006" key="3">
    <source>
        <dbReference type="Google" id="ProtNLM"/>
    </source>
</evidence>
<keyword evidence="2" id="KW-1185">Reference proteome</keyword>
<dbReference type="AlphaFoldDB" id="A0A4Z0GI44"/>
<proteinExistence type="predicted"/>
<organism evidence="1 2">
    <name type="scientific">Sporolactobacillus shoreae</name>
    <dbReference type="NCBI Taxonomy" id="1465501"/>
    <lineage>
        <taxon>Bacteria</taxon>
        <taxon>Bacillati</taxon>
        <taxon>Bacillota</taxon>
        <taxon>Bacilli</taxon>
        <taxon>Bacillales</taxon>
        <taxon>Sporolactobacillaceae</taxon>
        <taxon>Sporolactobacillus</taxon>
    </lineage>
</organism>
<protein>
    <recommendedName>
        <fullName evidence="3">SnoaL-like domain-containing protein</fullName>
    </recommendedName>
</protein>
<evidence type="ECO:0000313" key="1">
    <source>
        <dbReference type="EMBL" id="TGA96219.1"/>
    </source>
</evidence>
<sequence length="94" mass="11203">MSTEFHCVEDVLENYRSAVYEKNAVQFLSSYASDVHIYDCWGNWEYIGLDQWKQMIQEWFKGLDEEDIRLKVDFDDRVIEENSNLAFVHLQTAS</sequence>
<dbReference type="RefSeq" id="WP_135349837.1">
    <property type="nucleotide sequence ID" value="NZ_SRJD01000028.1"/>
</dbReference>
<dbReference type="OrthoDB" id="9812295at2"/>
<dbReference type="InterPro" id="IPR032710">
    <property type="entry name" value="NTF2-like_dom_sf"/>
</dbReference>
<gene>
    <name evidence="1" type="ORF">E4665_16170</name>
</gene>
<name>A0A4Z0GI44_9BACL</name>
<dbReference type="Proteomes" id="UP000298347">
    <property type="component" value="Unassembled WGS sequence"/>
</dbReference>
<dbReference type="EMBL" id="SRJD01000028">
    <property type="protein sequence ID" value="TGA96219.1"/>
    <property type="molecule type" value="Genomic_DNA"/>
</dbReference>
<accession>A0A4Z0GI44</accession>
<evidence type="ECO:0000313" key="2">
    <source>
        <dbReference type="Proteomes" id="UP000298347"/>
    </source>
</evidence>
<comment type="caution">
    <text evidence="1">The sequence shown here is derived from an EMBL/GenBank/DDBJ whole genome shotgun (WGS) entry which is preliminary data.</text>
</comment>